<dbReference type="EMBL" id="OX336137">
    <property type="protein sequence ID" value="CAI2718390.1"/>
    <property type="molecule type" value="Genomic_DNA"/>
</dbReference>
<dbReference type="Proteomes" id="UP001157733">
    <property type="component" value="Chromosome"/>
</dbReference>
<evidence type="ECO:0000313" key="2">
    <source>
        <dbReference type="Proteomes" id="UP001157733"/>
    </source>
</evidence>
<accession>A0ABM9HEB6</accession>
<reference evidence="1 2" key="1">
    <citation type="submission" date="2022-09" db="EMBL/GenBank/DDBJ databases">
        <authorList>
            <person name="Kop L."/>
        </authorList>
    </citation>
    <scope>NUCLEOTIDE SEQUENCE [LARGE SCALE GENOMIC DNA]</scope>
    <source>
        <strain evidence="1 2">347</strain>
    </source>
</reference>
<name>A0ABM9HEB6_9BACT</name>
<organism evidence="1 2">
    <name type="scientific">Nitrospina watsonii</name>
    <dbReference type="NCBI Taxonomy" id="1323948"/>
    <lineage>
        <taxon>Bacteria</taxon>
        <taxon>Pseudomonadati</taxon>
        <taxon>Nitrospinota/Tectimicrobiota group</taxon>
        <taxon>Nitrospinota</taxon>
        <taxon>Nitrospinia</taxon>
        <taxon>Nitrospinales</taxon>
        <taxon>Nitrospinaceae</taxon>
        <taxon>Nitrospina</taxon>
    </lineage>
</organism>
<evidence type="ECO:0000313" key="1">
    <source>
        <dbReference type="EMBL" id="CAI2718390.1"/>
    </source>
</evidence>
<protein>
    <submittedName>
        <fullName evidence="1">Uncharacterized protein</fullName>
    </submittedName>
</protein>
<sequence>MADDKHFAFKKHQIEAYLKKEYQKHFGRSGRISIRKRQRFMDRVTQKVARKFGKDVLCLVDFNKHGFVTLVSPSHSESTDKGKLYKSFTHPQLAYTTHCIDRFSERTQTTENCIITLDGYLEEGLLTFGHHEGYLVSSAGVFAYEIDDGRLIIKTFINLDLLSDTQVREFYGHDVLALMATGEYISEDSMDSDIILADELPQSTPKM</sequence>
<dbReference type="RefSeq" id="WP_282011289.1">
    <property type="nucleotide sequence ID" value="NZ_OX336137.1"/>
</dbReference>
<gene>
    <name evidence="1" type="ORF">NSPWAT_1531</name>
</gene>
<proteinExistence type="predicted"/>
<keyword evidence="2" id="KW-1185">Reference proteome</keyword>